<protein>
    <submittedName>
        <fullName evidence="1">Uncharacterized protein</fullName>
    </submittedName>
</protein>
<proteinExistence type="predicted"/>
<name>A0A7W9B0R0_9HYPH</name>
<dbReference type="EMBL" id="JACIJG010000024">
    <property type="protein sequence ID" value="MBB5704118.1"/>
    <property type="molecule type" value="Genomic_DNA"/>
</dbReference>
<accession>A0A7W9B0R0</accession>
<dbReference type="RefSeq" id="WP_183657102.1">
    <property type="nucleotide sequence ID" value="NZ_JACIJG010000024.1"/>
</dbReference>
<keyword evidence="2" id="KW-1185">Reference proteome</keyword>
<reference evidence="1 2" key="1">
    <citation type="submission" date="2020-08" db="EMBL/GenBank/DDBJ databases">
        <title>Genomic Encyclopedia of Type Strains, Phase IV (KMG-IV): sequencing the most valuable type-strain genomes for metagenomic binning, comparative biology and taxonomic classification.</title>
        <authorList>
            <person name="Goeker M."/>
        </authorList>
    </citation>
    <scope>NUCLEOTIDE SEQUENCE [LARGE SCALE GENOMIC DNA]</scope>
    <source>
        <strain evidence="1 2">DSM 26944</strain>
    </source>
</reference>
<dbReference type="AlphaFoldDB" id="A0A7W9B0R0"/>
<evidence type="ECO:0000313" key="2">
    <source>
        <dbReference type="Proteomes" id="UP000555546"/>
    </source>
</evidence>
<evidence type="ECO:0000313" key="1">
    <source>
        <dbReference type="EMBL" id="MBB5704118.1"/>
    </source>
</evidence>
<gene>
    <name evidence="1" type="ORF">FHS76_004034</name>
</gene>
<sequence length="76" mass="8882">MREPQSITVFDTPSNLGGSFTVSITSEIDAETVKVRVWYGRATPSGWESWKDWDGYTFQTRRDLLTNRRVMRLRKP</sequence>
<comment type="caution">
    <text evidence="1">The sequence shown here is derived from an EMBL/GenBank/DDBJ whole genome shotgun (WGS) entry which is preliminary data.</text>
</comment>
<organism evidence="1 2">
    <name type="scientific">Brucella daejeonensis</name>
    <dbReference type="NCBI Taxonomy" id="659015"/>
    <lineage>
        <taxon>Bacteria</taxon>
        <taxon>Pseudomonadati</taxon>
        <taxon>Pseudomonadota</taxon>
        <taxon>Alphaproteobacteria</taxon>
        <taxon>Hyphomicrobiales</taxon>
        <taxon>Brucellaceae</taxon>
        <taxon>Brucella/Ochrobactrum group</taxon>
        <taxon>Brucella</taxon>
    </lineage>
</organism>
<dbReference type="Proteomes" id="UP000555546">
    <property type="component" value="Unassembled WGS sequence"/>
</dbReference>